<comment type="similarity">
    <text evidence="1">Belongs to the ROK (NagC/XylR) family.</text>
</comment>
<dbReference type="Gene3D" id="3.30.420.40">
    <property type="match status" value="2"/>
</dbReference>
<dbReference type="PANTHER" id="PTHR18964:SF165">
    <property type="entry name" value="BETA-GLUCOSIDE KINASE"/>
    <property type="match status" value="1"/>
</dbReference>
<dbReference type="SUPFAM" id="SSF53067">
    <property type="entry name" value="Actin-like ATPase domain"/>
    <property type="match status" value="1"/>
</dbReference>
<organism evidence="2 3">
    <name type="scientific">Loigolactobacillus bifermentans DSM 20003</name>
    <dbReference type="NCBI Taxonomy" id="1423726"/>
    <lineage>
        <taxon>Bacteria</taxon>
        <taxon>Bacillati</taxon>
        <taxon>Bacillota</taxon>
        <taxon>Bacilli</taxon>
        <taxon>Lactobacillales</taxon>
        <taxon>Lactobacillaceae</taxon>
        <taxon>Loigolactobacillus</taxon>
    </lineage>
</organism>
<evidence type="ECO:0000256" key="1">
    <source>
        <dbReference type="ARBA" id="ARBA00006479"/>
    </source>
</evidence>
<dbReference type="AlphaFoldDB" id="A0A0R1H277"/>
<dbReference type="PATRIC" id="fig|1423726.3.peg.1620"/>
<name>A0A0R1H277_9LACO</name>
<keyword evidence="2" id="KW-0808">Transferase</keyword>
<dbReference type="InterPro" id="IPR043129">
    <property type="entry name" value="ATPase_NBD"/>
</dbReference>
<dbReference type="STRING" id="1423726.FC07_GL001563"/>
<dbReference type="OrthoDB" id="9795247at2"/>
<protein>
    <submittedName>
        <fullName evidence="2">Glucokinase</fullName>
    </submittedName>
</protein>
<accession>A0A0R1H277</accession>
<dbReference type="PANTHER" id="PTHR18964">
    <property type="entry name" value="ROK (REPRESSOR, ORF, KINASE) FAMILY"/>
    <property type="match status" value="1"/>
</dbReference>
<dbReference type="InterPro" id="IPR000600">
    <property type="entry name" value="ROK"/>
</dbReference>
<sequence>MGQYLAFDIGGTTIKYGVVHGDQTITDRGVLPTQHNADGAILKALKSITMQVLTTQAIDGIGVSTAGIVGRDGAIQYAGPTIPGYQGTPIKAALADLSHLPVAVVNDVDAALLGEQAGGAAQGRDDVYCVALGTGIGGAYYRHGQLISGAHGTGNSVGYLNYDVSSATNYEQRAATLSLEAQLKSQGVSVIEAFEQAKAGHEPYTAIITAWAQTVATGLAPIVLLLDPEVVVIGGAVSKQGQYLLDLLNPALDQLLPVGLRQTELRVAALGNDAQLVGAVAPFLTAITKK</sequence>
<reference evidence="2 3" key="1">
    <citation type="journal article" date="2015" name="Genome Announc.">
        <title>Expanding the biotechnology potential of lactobacilli through comparative genomics of 213 strains and associated genera.</title>
        <authorList>
            <person name="Sun Z."/>
            <person name="Harris H.M."/>
            <person name="McCann A."/>
            <person name="Guo C."/>
            <person name="Argimon S."/>
            <person name="Zhang W."/>
            <person name="Yang X."/>
            <person name="Jeffery I.B."/>
            <person name="Cooney J.C."/>
            <person name="Kagawa T.F."/>
            <person name="Liu W."/>
            <person name="Song Y."/>
            <person name="Salvetti E."/>
            <person name="Wrobel A."/>
            <person name="Rasinkangas P."/>
            <person name="Parkhill J."/>
            <person name="Rea M.C."/>
            <person name="O'Sullivan O."/>
            <person name="Ritari J."/>
            <person name="Douillard F.P."/>
            <person name="Paul Ross R."/>
            <person name="Yang R."/>
            <person name="Briner A.E."/>
            <person name="Felis G.E."/>
            <person name="de Vos W.M."/>
            <person name="Barrangou R."/>
            <person name="Klaenhammer T.R."/>
            <person name="Caufield P.W."/>
            <person name="Cui Y."/>
            <person name="Zhang H."/>
            <person name="O'Toole P.W."/>
        </authorList>
    </citation>
    <scope>NUCLEOTIDE SEQUENCE [LARGE SCALE GENOMIC DNA]</scope>
    <source>
        <strain evidence="2 3">DSM 20003</strain>
    </source>
</reference>
<evidence type="ECO:0000313" key="2">
    <source>
        <dbReference type="EMBL" id="KRK40073.1"/>
    </source>
</evidence>
<keyword evidence="3" id="KW-1185">Reference proteome</keyword>
<gene>
    <name evidence="2" type="ORF">FC07_GL001563</name>
</gene>
<dbReference type="RefSeq" id="WP_057903904.1">
    <property type="nucleotide sequence ID" value="NZ_AZDA01000024.1"/>
</dbReference>
<evidence type="ECO:0000313" key="3">
    <source>
        <dbReference type="Proteomes" id="UP000051461"/>
    </source>
</evidence>
<dbReference type="Proteomes" id="UP000051461">
    <property type="component" value="Unassembled WGS sequence"/>
</dbReference>
<dbReference type="EMBL" id="AZDA01000024">
    <property type="protein sequence ID" value="KRK40073.1"/>
    <property type="molecule type" value="Genomic_DNA"/>
</dbReference>
<comment type="caution">
    <text evidence="2">The sequence shown here is derived from an EMBL/GenBank/DDBJ whole genome shotgun (WGS) entry which is preliminary data.</text>
</comment>
<keyword evidence="2" id="KW-0418">Kinase</keyword>
<dbReference type="GO" id="GO:0016301">
    <property type="term" value="F:kinase activity"/>
    <property type="evidence" value="ECO:0007669"/>
    <property type="project" value="UniProtKB-KW"/>
</dbReference>
<dbReference type="Pfam" id="PF00480">
    <property type="entry name" value="ROK"/>
    <property type="match status" value="1"/>
</dbReference>
<proteinExistence type="inferred from homology"/>